<feature type="transmembrane region" description="Helical" evidence="5">
    <location>
        <begin position="530"/>
        <end position="547"/>
    </location>
</feature>
<dbReference type="GO" id="GO:0016020">
    <property type="term" value="C:membrane"/>
    <property type="evidence" value="ECO:0007669"/>
    <property type="project" value="UniProtKB-SubCell"/>
</dbReference>
<evidence type="ECO:0000256" key="4">
    <source>
        <dbReference type="ARBA" id="ARBA00023136"/>
    </source>
</evidence>
<feature type="transmembrane region" description="Helical" evidence="5">
    <location>
        <begin position="93"/>
        <end position="111"/>
    </location>
</feature>
<dbReference type="EMBL" id="VSSQ01000171">
    <property type="protein sequence ID" value="MPL83062.1"/>
    <property type="molecule type" value="Genomic_DNA"/>
</dbReference>
<accession>A0A644UW70</accession>
<organism evidence="7">
    <name type="scientific">bioreactor metagenome</name>
    <dbReference type="NCBI Taxonomy" id="1076179"/>
    <lineage>
        <taxon>unclassified sequences</taxon>
        <taxon>metagenomes</taxon>
        <taxon>ecological metagenomes</taxon>
    </lineage>
</organism>
<dbReference type="InterPro" id="IPR051533">
    <property type="entry name" value="WaaL-like"/>
</dbReference>
<evidence type="ECO:0000313" key="7">
    <source>
        <dbReference type="EMBL" id="MPL83062.1"/>
    </source>
</evidence>
<keyword evidence="2 5" id="KW-0812">Transmembrane</keyword>
<feature type="transmembrane region" description="Helical" evidence="5">
    <location>
        <begin position="20"/>
        <end position="45"/>
    </location>
</feature>
<name>A0A644UW70_9ZZZZ</name>
<keyword evidence="3 5" id="KW-1133">Transmembrane helix</keyword>
<comment type="caution">
    <text evidence="7">The sequence shown here is derived from an EMBL/GenBank/DDBJ whole genome shotgun (WGS) entry which is preliminary data.</text>
</comment>
<proteinExistence type="predicted"/>
<sequence length="557" mass="63513">MAGLSKITMKIDTDASSLMFYTLVLLAISIPLSEFGMSISQFILLGIWTFQGSGSVTPGGDGVKGRMQRILFGFRNTCQSLSGKFRMLFNNPAALVVVSLYLLHVAGTLYSSDLNYALKDLRIKLPLLSLPVILATSPGLPAERFRKLMIFFTLAVFTGTLASTYVLLTKNVSDPRELSIFISHIRFSLTICFAIFTLIHFLIHKKYNHKLSRYIIIAGILWFLLFLFILESITGIFITGLLALIFLGYYIFTVRGQFLRLSAAILGLLVTVASVYYFRSFVKDFTSARPVDFSTLDKYTELGTPYIHDTCTYGIENGQFVGLFLCPTELRHEWSKRSKLSYDGTDKKGHELNYTLIRFLHSKGYRKDAQGVRKLTDTEIRHIENGVANADYLENFNLKSRFEQIAMGYSNYITHGDPNASSVMQRFEYWKTSIHIVKNNWLTGVGTGDLNEAFYKAYNETGSRLQEDYRKRSHNQFLAIFIAFGVFGLAWFLFTLIYPAIKLGRFRDYYYVVFFIIIFMSMLTEDTLETQAGATFFAFFNALLLFGRRRNNEELTG</sequence>
<feature type="domain" description="O-antigen ligase-related" evidence="6">
    <location>
        <begin position="413"/>
        <end position="493"/>
    </location>
</feature>
<reference evidence="7" key="1">
    <citation type="submission" date="2019-08" db="EMBL/GenBank/DDBJ databases">
        <authorList>
            <person name="Kucharzyk K."/>
            <person name="Murdoch R.W."/>
            <person name="Higgins S."/>
            <person name="Loffler F."/>
        </authorList>
    </citation>
    <scope>NUCLEOTIDE SEQUENCE</scope>
</reference>
<keyword evidence="4 5" id="KW-0472">Membrane</keyword>
<dbReference type="Pfam" id="PF04932">
    <property type="entry name" value="Wzy_C"/>
    <property type="match status" value="1"/>
</dbReference>
<protein>
    <recommendedName>
        <fullName evidence="6">O-antigen ligase-related domain-containing protein</fullName>
    </recommendedName>
</protein>
<evidence type="ECO:0000256" key="3">
    <source>
        <dbReference type="ARBA" id="ARBA00022989"/>
    </source>
</evidence>
<dbReference type="InterPro" id="IPR007016">
    <property type="entry name" value="O-antigen_ligase-rel_domated"/>
</dbReference>
<dbReference type="AlphaFoldDB" id="A0A644UW70"/>
<feature type="transmembrane region" description="Helical" evidence="5">
    <location>
        <begin position="180"/>
        <end position="202"/>
    </location>
</feature>
<feature type="transmembrane region" description="Helical" evidence="5">
    <location>
        <begin position="214"/>
        <end position="230"/>
    </location>
</feature>
<feature type="transmembrane region" description="Helical" evidence="5">
    <location>
        <begin position="148"/>
        <end position="168"/>
    </location>
</feature>
<comment type="subcellular location">
    <subcellularLocation>
        <location evidence="1">Membrane</location>
        <topology evidence="1">Multi-pass membrane protein</topology>
    </subcellularLocation>
</comment>
<feature type="transmembrane region" description="Helical" evidence="5">
    <location>
        <begin position="477"/>
        <end position="501"/>
    </location>
</feature>
<feature type="transmembrane region" description="Helical" evidence="5">
    <location>
        <begin position="508"/>
        <end position="524"/>
    </location>
</feature>
<dbReference type="PANTHER" id="PTHR37422:SF13">
    <property type="entry name" value="LIPOPOLYSACCHARIDE BIOSYNTHESIS PROTEIN PA4999-RELATED"/>
    <property type="match status" value="1"/>
</dbReference>
<evidence type="ECO:0000259" key="6">
    <source>
        <dbReference type="Pfam" id="PF04932"/>
    </source>
</evidence>
<feature type="transmembrane region" description="Helical" evidence="5">
    <location>
        <begin position="236"/>
        <end position="252"/>
    </location>
</feature>
<evidence type="ECO:0000256" key="1">
    <source>
        <dbReference type="ARBA" id="ARBA00004141"/>
    </source>
</evidence>
<dbReference type="PANTHER" id="PTHR37422">
    <property type="entry name" value="TEICHURONIC ACID BIOSYNTHESIS PROTEIN TUAE"/>
    <property type="match status" value="1"/>
</dbReference>
<evidence type="ECO:0000256" key="2">
    <source>
        <dbReference type="ARBA" id="ARBA00022692"/>
    </source>
</evidence>
<gene>
    <name evidence="7" type="ORF">SDC9_29012</name>
</gene>
<feature type="transmembrane region" description="Helical" evidence="5">
    <location>
        <begin position="259"/>
        <end position="278"/>
    </location>
</feature>
<evidence type="ECO:0000256" key="5">
    <source>
        <dbReference type="SAM" id="Phobius"/>
    </source>
</evidence>